<evidence type="ECO:0000256" key="1">
    <source>
        <dbReference type="SAM" id="Phobius"/>
    </source>
</evidence>
<proteinExistence type="predicted"/>
<accession>A0A364VE24</accession>
<evidence type="ECO:0000313" key="3">
    <source>
        <dbReference type="Proteomes" id="UP000251047"/>
    </source>
</evidence>
<gene>
    <name evidence="2" type="ORF">CWC39_01185</name>
</gene>
<reference evidence="2 3" key="1">
    <citation type="journal article" date="2018" name="Syst. Appl. Microbiol.">
        <title>Corynebacterium heidelbergense sp. nov., isolated from the preen glands of Egyptian geese (Alopochen aegyptiacus).</title>
        <authorList>
            <person name="Braun M.S."/>
            <person name="Wang E."/>
            <person name="Zimmermann S."/>
            <person name="Wink M."/>
        </authorList>
    </citation>
    <scope>NUCLEOTIDE SEQUENCE [LARGE SCALE GENOMIC DNA]</scope>
    <source>
        <strain evidence="2 3">DSM 104638</strain>
    </source>
</reference>
<dbReference type="Proteomes" id="UP000251047">
    <property type="component" value="Unassembled WGS sequence"/>
</dbReference>
<feature type="transmembrane region" description="Helical" evidence="1">
    <location>
        <begin position="45"/>
        <end position="64"/>
    </location>
</feature>
<keyword evidence="1" id="KW-1133">Transmembrane helix</keyword>
<feature type="transmembrane region" description="Helical" evidence="1">
    <location>
        <begin position="105"/>
        <end position="122"/>
    </location>
</feature>
<evidence type="ECO:0000313" key="2">
    <source>
        <dbReference type="EMBL" id="RAV34871.1"/>
    </source>
</evidence>
<dbReference type="OrthoDB" id="4410789at2"/>
<organism evidence="2 3">
    <name type="scientific">Corynebacterium heidelbergense</name>
    <dbReference type="NCBI Taxonomy" id="2055947"/>
    <lineage>
        <taxon>Bacteria</taxon>
        <taxon>Bacillati</taxon>
        <taxon>Actinomycetota</taxon>
        <taxon>Actinomycetes</taxon>
        <taxon>Mycobacteriales</taxon>
        <taxon>Corynebacteriaceae</taxon>
        <taxon>Corynebacterium</taxon>
    </lineage>
</organism>
<dbReference type="EMBL" id="PHQP01000004">
    <property type="protein sequence ID" value="RAV34871.1"/>
    <property type="molecule type" value="Genomic_DNA"/>
</dbReference>
<feature type="transmembrane region" description="Helical" evidence="1">
    <location>
        <begin position="71"/>
        <end position="93"/>
    </location>
</feature>
<name>A0A364VE24_9CORY</name>
<feature type="transmembrane region" description="Helical" evidence="1">
    <location>
        <begin position="12"/>
        <end position="33"/>
    </location>
</feature>
<sequence length="135" mass="14512">MRRDTTRAERIAGLVWLTIGAIFCLFICVLYIGTRIGVGGTSIPFPWPIVFAALFNAALTKTALLWTPNQVIAAIPVTVWFLGFILIAALPTLPLGGDTLLPSTPWTILLLTAGLAGGAWPLRPRFPVDSPTVTK</sequence>
<dbReference type="AlphaFoldDB" id="A0A364VE24"/>
<keyword evidence="1" id="KW-0812">Transmembrane</keyword>
<keyword evidence="1" id="KW-0472">Membrane</keyword>
<protein>
    <submittedName>
        <fullName evidence="2">Uncharacterized protein</fullName>
    </submittedName>
</protein>
<comment type="caution">
    <text evidence="2">The sequence shown here is derived from an EMBL/GenBank/DDBJ whole genome shotgun (WGS) entry which is preliminary data.</text>
</comment>